<dbReference type="Gene3D" id="1.10.600.10">
    <property type="entry name" value="Farnesyl Diphosphate Synthase"/>
    <property type="match status" value="1"/>
</dbReference>
<name>A0A226D1W1_FOLCA</name>
<dbReference type="Proteomes" id="UP000198287">
    <property type="component" value="Unassembled WGS sequence"/>
</dbReference>
<dbReference type="OrthoDB" id="6486656at2759"/>
<gene>
    <name evidence="1" type="ORF">Fcan01_26599</name>
</gene>
<dbReference type="Pfam" id="PF19086">
    <property type="entry name" value="Terpene_syn_C_2"/>
    <property type="match status" value="1"/>
</dbReference>
<keyword evidence="2" id="KW-1185">Reference proteome</keyword>
<protein>
    <submittedName>
        <fullName evidence="1">(3S,6E)-nerolidol synthase</fullName>
    </submittedName>
</protein>
<evidence type="ECO:0000313" key="1">
    <source>
        <dbReference type="EMBL" id="OXA38707.1"/>
    </source>
</evidence>
<dbReference type="SUPFAM" id="SSF48576">
    <property type="entry name" value="Terpenoid synthases"/>
    <property type="match status" value="1"/>
</dbReference>
<dbReference type="EMBL" id="LNIX01000044">
    <property type="protein sequence ID" value="OXA38707.1"/>
    <property type="molecule type" value="Genomic_DNA"/>
</dbReference>
<dbReference type="AlphaFoldDB" id="A0A226D1W1"/>
<dbReference type="InterPro" id="IPR008949">
    <property type="entry name" value="Isoprenoid_synthase_dom_sf"/>
</dbReference>
<proteinExistence type="predicted"/>
<evidence type="ECO:0000313" key="2">
    <source>
        <dbReference type="Proteomes" id="UP000198287"/>
    </source>
</evidence>
<sequence length="415" mass="47471">MPEIIAKYQPSSLNGYVEFKIPNISHPSFGKATISGRFPRIQPRFSRPEVDPKIISGLTTKFAELVAECGIGTDSFERVDVPTTIAGAIQFTLYWNPTITWDSKGFTFYVWFLIFGYFFDDALEDGWFAGRLNVKTVQYVHETYDKIIRMQAVEEELPGFEELPAFHGICKKQGGIIFSNLPGCKEDEYHYWFAPGLKVLRRMVAAGVDFVGDDYVEYIEPFASAFQACFLNDDWFTCCRVDKRFSLGTYRAWRQGNAGCDVCLECQMFVCGIRVSQNVRRHPVFKRIITIALTNVAWVNDIFGAGKDFSSAGNHPDNEIVFRVVEKGESIQDVVDNMCLLIEEELHDLIYMKQTLVDIFGEDESIRCFLEMVDVQIDGQLMVYMENTRYKCNRGYVRIFRDADEKGKIETVPSG</sequence>
<reference evidence="1 2" key="1">
    <citation type="submission" date="2015-12" db="EMBL/GenBank/DDBJ databases">
        <title>The genome of Folsomia candida.</title>
        <authorList>
            <person name="Faddeeva A."/>
            <person name="Derks M.F."/>
            <person name="Anvar Y."/>
            <person name="Smit S."/>
            <person name="Van Straalen N."/>
            <person name="Roelofs D."/>
        </authorList>
    </citation>
    <scope>NUCLEOTIDE SEQUENCE [LARGE SCALE GENOMIC DNA]</scope>
    <source>
        <strain evidence="1 2">VU population</strain>
        <tissue evidence="1">Whole body</tissue>
    </source>
</reference>
<comment type="caution">
    <text evidence="1">The sequence shown here is derived from an EMBL/GenBank/DDBJ whole genome shotgun (WGS) entry which is preliminary data.</text>
</comment>
<accession>A0A226D1W1</accession>
<organism evidence="1 2">
    <name type="scientific">Folsomia candida</name>
    <name type="common">Springtail</name>
    <dbReference type="NCBI Taxonomy" id="158441"/>
    <lineage>
        <taxon>Eukaryota</taxon>
        <taxon>Metazoa</taxon>
        <taxon>Ecdysozoa</taxon>
        <taxon>Arthropoda</taxon>
        <taxon>Hexapoda</taxon>
        <taxon>Collembola</taxon>
        <taxon>Entomobryomorpha</taxon>
        <taxon>Isotomoidea</taxon>
        <taxon>Isotomidae</taxon>
        <taxon>Proisotominae</taxon>
        <taxon>Folsomia</taxon>
    </lineage>
</organism>